<dbReference type="Pfam" id="PF04055">
    <property type="entry name" value="Radical_SAM"/>
    <property type="match status" value="1"/>
</dbReference>
<reference evidence="4" key="1">
    <citation type="submission" date="2010-08" db="EMBL/GenBank/DDBJ databases">
        <authorList>
            <person name="Muzny D."/>
            <person name="Qin X."/>
            <person name="Deng J."/>
            <person name="Jiang H."/>
            <person name="Liu Y."/>
            <person name="Qu J."/>
            <person name="Song X.-Z."/>
            <person name="Zhang L."/>
            <person name="Thornton R."/>
            <person name="Coyle M."/>
            <person name="Francisco L."/>
            <person name="Jackson L."/>
            <person name="Javaid M."/>
            <person name="Korchina V."/>
            <person name="Kovar C."/>
            <person name="Mata R."/>
            <person name="Mathew T."/>
            <person name="Ngo R."/>
            <person name="Nguyen L."/>
            <person name="Nguyen N."/>
            <person name="Okwuonu G."/>
            <person name="Ongeri F."/>
            <person name="Pham C."/>
            <person name="Simmons D."/>
            <person name="Wilczek-Boney K."/>
            <person name="Hale W."/>
            <person name="Jakkamsetti A."/>
            <person name="Pham P."/>
            <person name="Ruth R."/>
            <person name="San Lucas F."/>
            <person name="Warren J."/>
            <person name="Zhang J."/>
            <person name="Zhao Z."/>
            <person name="Zhou C."/>
            <person name="Zhu D."/>
            <person name="Lee S."/>
            <person name="Bess C."/>
            <person name="Blankenburg K."/>
            <person name="Forbes L."/>
            <person name="Fu Q."/>
            <person name="Gubbala S."/>
            <person name="Hirani K."/>
            <person name="Jayaseelan J.C."/>
            <person name="Lara F."/>
            <person name="Munidasa M."/>
            <person name="Palculict T."/>
            <person name="Patil S."/>
            <person name="Pu L.-L."/>
            <person name="Saada N."/>
            <person name="Tang L."/>
            <person name="Weissenberger G."/>
            <person name="Zhu Y."/>
            <person name="Hemphill L."/>
            <person name="Shang Y."/>
            <person name="Youmans B."/>
            <person name="Ayvaz T."/>
            <person name="Ross M."/>
            <person name="Santibanez J."/>
            <person name="Aqrawi P."/>
            <person name="Gross S."/>
            <person name="Joshi V."/>
            <person name="Fowler G."/>
            <person name="Nazareth L."/>
            <person name="Reid J."/>
            <person name="Worley K."/>
            <person name="Petrosino J."/>
            <person name="Highlander S."/>
            <person name="Gibbs R."/>
        </authorList>
    </citation>
    <scope>NUCLEOTIDE SEQUENCE [LARGE SCALE GENOMIC DNA]</scope>
    <source>
        <strain evidence="4">ATCC 35239</strain>
    </source>
</reference>
<dbReference type="PANTHER" id="PTHR13932">
    <property type="entry name" value="COPROPORPHYRINIGEN III OXIDASE"/>
    <property type="match status" value="1"/>
</dbReference>
<dbReference type="SFLD" id="SFLDS00029">
    <property type="entry name" value="Radical_SAM"/>
    <property type="match status" value="1"/>
</dbReference>
<dbReference type="PANTHER" id="PTHR13932:SF5">
    <property type="entry name" value="RADICAL S-ADENOSYL METHIONINE DOMAIN-CONTAINING PROTEIN 1, MITOCHONDRIAL"/>
    <property type="match status" value="1"/>
</dbReference>
<organism evidence="4 5">
    <name type="scientific">Mobiluncus mulieris ATCC 35239</name>
    <dbReference type="NCBI Taxonomy" id="871571"/>
    <lineage>
        <taxon>Bacteria</taxon>
        <taxon>Bacillati</taxon>
        <taxon>Actinomycetota</taxon>
        <taxon>Actinomycetes</taxon>
        <taxon>Actinomycetales</taxon>
        <taxon>Actinomycetaceae</taxon>
        <taxon>Mobiluncus</taxon>
    </lineage>
</organism>
<evidence type="ECO:0000256" key="2">
    <source>
        <dbReference type="ARBA" id="ARBA00017228"/>
    </source>
</evidence>
<sequence>MVAGVGKNPSSEAGAPGIESEPAVSFSAYVHVPYCLRRCGYCDFNTYANLGLGPGVAGYADAVGREILLVARLFSGSFGSVHEAPAGMAPHAAGATPTTRGTDPSETYEIPGGRAIDTVFFGGGTPTVLPPEDLVQIFYALKDAFGVCPGAEVTTEANPDTVDAGYLEELAAGGFTRVSFGMQSAVSGVLRVLDRTHTQANLEAAVRAAQSLGLECSVDLIYGTPGESMADWRESLEAALALGVSHVSCYALSIEPATALGRELRRGRISPVDPDDQAEKYEIADRVLSAAGLQWYEISNWARPGHECRHNLAYWRNRDYYGFGPGAHSHLRGEHWGRGWVPAGDFPGEGGQDCGHDRGLAEDFPPTGSRRFWNLKHPARWAAAVDAGRLPIEDGETVTGESLELEELLLGLRLRDGLDLREYARKYGSGIAADTRKVHRSAASEGSRLAPHEFETKLLAEAQRLAAEGLLEAEPLGYDSGGSLGEDPHEDPRAVLTRRGRLLADTVIQRLAGV</sequence>
<dbReference type="InterPro" id="IPR034505">
    <property type="entry name" value="Coproporphyrinogen-III_oxidase"/>
</dbReference>
<evidence type="ECO:0000259" key="3">
    <source>
        <dbReference type="PROSITE" id="PS51918"/>
    </source>
</evidence>
<dbReference type="HOGENOM" id="CLU_027579_1_0_11"/>
<dbReference type="AlphaFoldDB" id="E0QPS4"/>
<comment type="similarity">
    <text evidence="1">Belongs to the anaerobic coproporphyrinogen-III oxidase family. HemW subfamily.</text>
</comment>
<dbReference type="SUPFAM" id="SSF102114">
    <property type="entry name" value="Radical SAM enzymes"/>
    <property type="match status" value="2"/>
</dbReference>
<dbReference type="STRING" id="871571.HMPREF0580_0851"/>
<dbReference type="InterPro" id="IPR058240">
    <property type="entry name" value="rSAM_sf"/>
</dbReference>
<keyword evidence="4" id="KW-0560">Oxidoreductase</keyword>
<dbReference type="GO" id="GO:0005737">
    <property type="term" value="C:cytoplasm"/>
    <property type="evidence" value="ECO:0007669"/>
    <property type="project" value="InterPro"/>
</dbReference>
<keyword evidence="5" id="KW-1185">Reference proteome</keyword>
<evidence type="ECO:0000256" key="1">
    <source>
        <dbReference type="ARBA" id="ARBA00006100"/>
    </source>
</evidence>
<dbReference type="SFLD" id="SFLDG01065">
    <property type="entry name" value="anaerobic_coproporphyrinogen-I"/>
    <property type="match status" value="1"/>
</dbReference>
<dbReference type="Proteomes" id="UP000003045">
    <property type="component" value="Unassembled WGS sequence"/>
</dbReference>
<evidence type="ECO:0000313" key="5">
    <source>
        <dbReference type="Proteomes" id="UP000003045"/>
    </source>
</evidence>
<dbReference type="GO" id="GO:0006779">
    <property type="term" value="P:porphyrin-containing compound biosynthetic process"/>
    <property type="evidence" value="ECO:0007669"/>
    <property type="project" value="InterPro"/>
</dbReference>
<dbReference type="SFLD" id="SFLDF00562">
    <property type="entry name" value="HemN-like__clustered_with_heat"/>
    <property type="match status" value="1"/>
</dbReference>
<dbReference type="PROSITE" id="PS51918">
    <property type="entry name" value="RADICAL_SAM"/>
    <property type="match status" value="1"/>
</dbReference>
<dbReference type="EMBL" id="AEET01000024">
    <property type="protein sequence ID" value="EFM46304.1"/>
    <property type="molecule type" value="Genomic_DNA"/>
</dbReference>
<dbReference type="InterPro" id="IPR006638">
    <property type="entry name" value="Elp3/MiaA/NifB-like_rSAM"/>
</dbReference>
<feature type="domain" description="Radical SAM core" evidence="3">
    <location>
        <begin position="20"/>
        <end position="294"/>
    </location>
</feature>
<dbReference type="InterPro" id="IPR007197">
    <property type="entry name" value="rSAM"/>
</dbReference>
<dbReference type="GO" id="GO:0051539">
    <property type="term" value="F:4 iron, 4 sulfur cluster binding"/>
    <property type="evidence" value="ECO:0007669"/>
    <property type="project" value="InterPro"/>
</dbReference>
<gene>
    <name evidence="4" type="primary">hemN</name>
    <name evidence="4" type="ORF">HMPREF0580_0851</name>
</gene>
<comment type="caution">
    <text evidence="4">The sequence shown here is derived from an EMBL/GenBank/DDBJ whole genome shotgun (WGS) entry which is preliminary data.</text>
</comment>
<evidence type="ECO:0000313" key="4">
    <source>
        <dbReference type="EMBL" id="EFM46304.1"/>
    </source>
</evidence>
<dbReference type="SMART" id="SM00729">
    <property type="entry name" value="Elp3"/>
    <property type="match status" value="1"/>
</dbReference>
<dbReference type="GO" id="GO:0004109">
    <property type="term" value="F:coproporphyrinogen oxidase activity"/>
    <property type="evidence" value="ECO:0007669"/>
    <property type="project" value="InterPro"/>
</dbReference>
<protein>
    <recommendedName>
        <fullName evidence="2">Heme chaperone HemW</fullName>
    </recommendedName>
</protein>
<dbReference type="InterPro" id="IPR004559">
    <property type="entry name" value="HemW-like"/>
</dbReference>
<name>E0QPS4_9ACTO</name>
<accession>E0QPS4</accession>
<dbReference type="Gene3D" id="3.30.750.200">
    <property type="match status" value="1"/>
</dbReference>
<proteinExistence type="inferred from homology"/>